<sequence>MRLRTVIFSVYVGSSAVGFAVLMAIMLWEVRPRYVDSMRATMRETADLLATMLQSRLEADHAGAGAAAVAAAWNREFAGTGRTPGRMRVYVTNADGVVVADSAVGRDVGMNYSQRRELKGYFSSSLDTAAQADVVDGELRASAPVLVGGRLVAVVGVGRPLSTIRQLVLSARLRLVFEGLAVAAAMLVAGWWIASRVARAIERLTAYVREVRVHPQPGPPTSRAREIRELATAFEELRVELEGKAYVERYTQSLTHEIKAPIAAIRGAAELLTEDPPPEDRDRFVANLKAESARLQQIVERLLELASVEARTTRLETQPVGLLALLEEVVDGARSGGLVGGRMLVLDAGGECVVEGERFLLRQAVDNLIRNALEFTPENGRVTVTLGRRGALAVVRVDDDGPGVPEYALERVFERFFSLPRPGSGRKSTGLGLSFVREVARLHGGEVVLENRPEGGARAELRLPESAKPEERN</sequence>
<dbReference type="EMBL" id="MLJW01000241">
    <property type="protein sequence ID" value="OIQ92077.1"/>
    <property type="molecule type" value="Genomic_DNA"/>
</dbReference>
<name>A0A1J5RVH2_9ZZZZ</name>
<feature type="transmembrane region" description="Helical" evidence="11">
    <location>
        <begin position="6"/>
        <end position="28"/>
    </location>
</feature>
<evidence type="ECO:0000256" key="1">
    <source>
        <dbReference type="ARBA" id="ARBA00000085"/>
    </source>
</evidence>
<keyword evidence="4" id="KW-0597">Phosphoprotein</keyword>
<accession>A0A1J5RVH2</accession>
<dbReference type="SMART" id="SM00387">
    <property type="entry name" value="HATPase_c"/>
    <property type="match status" value="1"/>
</dbReference>
<keyword evidence="5 13" id="KW-0808">Transferase</keyword>
<evidence type="ECO:0000256" key="7">
    <source>
        <dbReference type="ARBA" id="ARBA00022777"/>
    </source>
</evidence>
<dbReference type="Gene3D" id="3.30.565.10">
    <property type="entry name" value="Histidine kinase-like ATPase, C-terminal domain"/>
    <property type="match status" value="1"/>
</dbReference>
<dbReference type="Gene3D" id="1.10.287.130">
    <property type="match status" value="1"/>
</dbReference>
<dbReference type="Pfam" id="PF02518">
    <property type="entry name" value="HATPase_c"/>
    <property type="match status" value="1"/>
</dbReference>
<dbReference type="InterPro" id="IPR036890">
    <property type="entry name" value="HATPase_C_sf"/>
</dbReference>
<reference evidence="13" key="1">
    <citation type="submission" date="2016-10" db="EMBL/GenBank/DDBJ databases">
        <title>Sequence of Gallionella enrichment culture.</title>
        <authorList>
            <person name="Poehlein A."/>
            <person name="Muehling M."/>
            <person name="Daniel R."/>
        </authorList>
    </citation>
    <scope>NUCLEOTIDE SEQUENCE</scope>
</reference>
<evidence type="ECO:0000256" key="5">
    <source>
        <dbReference type="ARBA" id="ARBA00022679"/>
    </source>
</evidence>
<evidence type="ECO:0000256" key="3">
    <source>
        <dbReference type="ARBA" id="ARBA00012438"/>
    </source>
</evidence>
<dbReference type="Pfam" id="PF00512">
    <property type="entry name" value="HisKA"/>
    <property type="match status" value="1"/>
</dbReference>
<dbReference type="Gene3D" id="6.10.340.10">
    <property type="match status" value="1"/>
</dbReference>
<dbReference type="GO" id="GO:0016020">
    <property type="term" value="C:membrane"/>
    <property type="evidence" value="ECO:0007669"/>
    <property type="project" value="UniProtKB-SubCell"/>
</dbReference>
<dbReference type="SMART" id="SM00388">
    <property type="entry name" value="HisKA"/>
    <property type="match status" value="1"/>
</dbReference>
<comment type="caution">
    <text evidence="13">The sequence shown here is derived from an EMBL/GenBank/DDBJ whole genome shotgun (WGS) entry which is preliminary data.</text>
</comment>
<dbReference type="EC" id="2.7.13.3" evidence="3"/>
<protein>
    <recommendedName>
        <fullName evidence="3">histidine kinase</fullName>
        <ecNumber evidence="3">2.7.13.3</ecNumber>
    </recommendedName>
</protein>
<dbReference type="InterPro" id="IPR003594">
    <property type="entry name" value="HATPase_dom"/>
</dbReference>
<dbReference type="PRINTS" id="PR00344">
    <property type="entry name" value="BCTRLSENSOR"/>
</dbReference>
<feature type="region of interest" description="Disordered" evidence="10">
    <location>
        <begin position="451"/>
        <end position="473"/>
    </location>
</feature>
<comment type="catalytic activity">
    <reaction evidence="1">
        <text>ATP + protein L-histidine = ADP + protein N-phospho-L-histidine.</text>
        <dbReference type="EC" id="2.7.13.3"/>
    </reaction>
</comment>
<keyword evidence="8 11" id="KW-1133">Transmembrane helix</keyword>
<dbReference type="AlphaFoldDB" id="A0A1J5RVH2"/>
<keyword evidence="9 11" id="KW-0472">Membrane</keyword>
<dbReference type="SUPFAM" id="SSF47384">
    <property type="entry name" value="Homodimeric domain of signal transducing histidine kinase"/>
    <property type="match status" value="1"/>
</dbReference>
<dbReference type="PANTHER" id="PTHR45436:SF10">
    <property type="entry name" value="HISTIDINE KINASE"/>
    <property type="match status" value="1"/>
</dbReference>
<dbReference type="InterPro" id="IPR004358">
    <property type="entry name" value="Sig_transdc_His_kin-like_C"/>
</dbReference>
<dbReference type="InterPro" id="IPR036097">
    <property type="entry name" value="HisK_dim/P_sf"/>
</dbReference>
<evidence type="ECO:0000256" key="11">
    <source>
        <dbReference type="SAM" id="Phobius"/>
    </source>
</evidence>
<dbReference type="InterPro" id="IPR050428">
    <property type="entry name" value="TCS_sensor_his_kinase"/>
</dbReference>
<evidence type="ECO:0000259" key="12">
    <source>
        <dbReference type="PROSITE" id="PS50109"/>
    </source>
</evidence>
<organism evidence="13">
    <name type="scientific">mine drainage metagenome</name>
    <dbReference type="NCBI Taxonomy" id="410659"/>
    <lineage>
        <taxon>unclassified sequences</taxon>
        <taxon>metagenomes</taxon>
        <taxon>ecological metagenomes</taxon>
    </lineage>
</organism>
<dbReference type="GO" id="GO:0000155">
    <property type="term" value="F:phosphorelay sensor kinase activity"/>
    <property type="evidence" value="ECO:0007669"/>
    <property type="project" value="InterPro"/>
</dbReference>
<evidence type="ECO:0000256" key="10">
    <source>
        <dbReference type="SAM" id="MobiDB-lite"/>
    </source>
</evidence>
<proteinExistence type="predicted"/>
<evidence type="ECO:0000313" key="13">
    <source>
        <dbReference type="EMBL" id="OIQ92077.1"/>
    </source>
</evidence>
<evidence type="ECO:0000256" key="4">
    <source>
        <dbReference type="ARBA" id="ARBA00022553"/>
    </source>
</evidence>
<dbReference type="PANTHER" id="PTHR45436">
    <property type="entry name" value="SENSOR HISTIDINE KINASE YKOH"/>
    <property type="match status" value="1"/>
</dbReference>
<comment type="subcellular location">
    <subcellularLocation>
        <location evidence="2">Membrane</location>
    </subcellularLocation>
</comment>
<dbReference type="PROSITE" id="PS50109">
    <property type="entry name" value="HIS_KIN"/>
    <property type="match status" value="1"/>
</dbReference>
<dbReference type="SUPFAM" id="SSF55874">
    <property type="entry name" value="ATPase domain of HSP90 chaperone/DNA topoisomerase II/histidine kinase"/>
    <property type="match status" value="1"/>
</dbReference>
<keyword evidence="6 11" id="KW-0812">Transmembrane</keyword>
<evidence type="ECO:0000256" key="2">
    <source>
        <dbReference type="ARBA" id="ARBA00004370"/>
    </source>
</evidence>
<dbReference type="InterPro" id="IPR003661">
    <property type="entry name" value="HisK_dim/P_dom"/>
</dbReference>
<feature type="domain" description="Histidine kinase" evidence="12">
    <location>
        <begin position="253"/>
        <end position="467"/>
    </location>
</feature>
<dbReference type="InterPro" id="IPR005467">
    <property type="entry name" value="His_kinase_dom"/>
</dbReference>
<dbReference type="NCBIfam" id="NF008312">
    <property type="entry name" value="PRK11100.1"/>
    <property type="match status" value="1"/>
</dbReference>
<gene>
    <name evidence="13" type="primary">creC</name>
    <name evidence="13" type="ORF">GALL_259960</name>
</gene>
<dbReference type="CDD" id="cd00082">
    <property type="entry name" value="HisKA"/>
    <property type="match status" value="1"/>
</dbReference>
<evidence type="ECO:0000256" key="8">
    <source>
        <dbReference type="ARBA" id="ARBA00022989"/>
    </source>
</evidence>
<evidence type="ECO:0000256" key="9">
    <source>
        <dbReference type="ARBA" id="ARBA00023136"/>
    </source>
</evidence>
<evidence type="ECO:0000256" key="6">
    <source>
        <dbReference type="ARBA" id="ARBA00022692"/>
    </source>
</evidence>
<keyword evidence="7" id="KW-0418">Kinase</keyword>